<dbReference type="SUPFAM" id="SSF56496">
    <property type="entry name" value="Fibrinogen C-terminal domain-like"/>
    <property type="match status" value="1"/>
</dbReference>
<dbReference type="InterPro" id="IPR020837">
    <property type="entry name" value="Fibrinogen_CS"/>
</dbReference>
<keyword evidence="1" id="KW-1015">Disulfide bond</keyword>
<dbReference type="EMBL" id="UYJE01006413">
    <property type="protein sequence ID" value="VDI45837.1"/>
    <property type="molecule type" value="Genomic_DNA"/>
</dbReference>
<sequence>TILPRECSDIADVKTAVYDIYPDGVLPAVTVYCVVNETKRWTVIQRRINGCTDFYRGWEAYKEGFGNSSGEYWLGNENIHKIPSHGRHALRVELSDFDNQVRYVEYEMFSICDERDGYQLVVGGYSGNAGDSLIATHNGMKFSTFDRDNDIHSTKNCAEFHGGAWWYRSCYSSNLNGKYLPGRVDYSVSGDKSVVWRYWHGDYYGLKSTKMMIRKY</sequence>
<dbReference type="OrthoDB" id="7735550at2759"/>
<dbReference type="GO" id="GO:0048251">
    <property type="term" value="P:elastic fiber assembly"/>
    <property type="evidence" value="ECO:0007669"/>
    <property type="project" value="TreeGrafter"/>
</dbReference>
<evidence type="ECO:0000259" key="2">
    <source>
        <dbReference type="PROSITE" id="PS51406"/>
    </source>
</evidence>
<dbReference type="AlphaFoldDB" id="A0A8B6F8T0"/>
<comment type="caution">
    <text evidence="3">The sequence shown here is derived from an EMBL/GenBank/DDBJ whole genome shotgun (WGS) entry which is preliminary data.</text>
</comment>
<dbReference type="PROSITE" id="PS00514">
    <property type="entry name" value="FIBRINOGEN_C_1"/>
    <property type="match status" value="1"/>
</dbReference>
<reference evidence="3" key="1">
    <citation type="submission" date="2018-11" db="EMBL/GenBank/DDBJ databases">
        <authorList>
            <person name="Alioto T."/>
            <person name="Alioto T."/>
        </authorList>
    </citation>
    <scope>NUCLEOTIDE SEQUENCE</scope>
</reference>
<dbReference type="Pfam" id="PF00147">
    <property type="entry name" value="Fibrinogen_C"/>
    <property type="match status" value="1"/>
</dbReference>
<evidence type="ECO:0000313" key="4">
    <source>
        <dbReference type="Proteomes" id="UP000596742"/>
    </source>
</evidence>
<dbReference type="InterPro" id="IPR036056">
    <property type="entry name" value="Fibrinogen-like_C"/>
</dbReference>
<dbReference type="SMART" id="SM00186">
    <property type="entry name" value="FBG"/>
    <property type="match status" value="1"/>
</dbReference>
<feature type="domain" description="Fibrinogen C-terminal" evidence="2">
    <location>
        <begin position="1"/>
        <end position="216"/>
    </location>
</feature>
<dbReference type="Proteomes" id="UP000596742">
    <property type="component" value="Unassembled WGS sequence"/>
</dbReference>
<evidence type="ECO:0000256" key="1">
    <source>
        <dbReference type="ARBA" id="ARBA00023157"/>
    </source>
</evidence>
<evidence type="ECO:0000313" key="3">
    <source>
        <dbReference type="EMBL" id="VDI45837.1"/>
    </source>
</evidence>
<dbReference type="Gene3D" id="3.90.215.10">
    <property type="entry name" value="Gamma Fibrinogen, chain A, domain 1"/>
    <property type="match status" value="1"/>
</dbReference>
<dbReference type="InterPro" id="IPR002181">
    <property type="entry name" value="Fibrinogen_a/b/g_C_dom"/>
</dbReference>
<dbReference type="GO" id="GO:0005615">
    <property type="term" value="C:extracellular space"/>
    <property type="evidence" value="ECO:0007669"/>
    <property type="project" value="TreeGrafter"/>
</dbReference>
<proteinExistence type="predicted"/>
<organism evidence="3 4">
    <name type="scientific">Mytilus galloprovincialis</name>
    <name type="common">Mediterranean mussel</name>
    <dbReference type="NCBI Taxonomy" id="29158"/>
    <lineage>
        <taxon>Eukaryota</taxon>
        <taxon>Metazoa</taxon>
        <taxon>Spiralia</taxon>
        <taxon>Lophotrochozoa</taxon>
        <taxon>Mollusca</taxon>
        <taxon>Bivalvia</taxon>
        <taxon>Autobranchia</taxon>
        <taxon>Pteriomorphia</taxon>
        <taxon>Mytilida</taxon>
        <taxon>Mytiloidea</taxon>
        <taxon>Mytilidae</taxon>
        <taxon>Mytilinae</taxon>
        <taxon>Mytilus</taxon>
    </lineage>
</organism>
<gene>
    <name evidence="3" type="ORF">MGAL_10B037424</name>
</gene>
<dbReference type="InterPro" id="IPR014716">
    <property type="entry name" value="Fibrinogen_a/b/g_C_1"/>
</dbReference>
<protein>
    <recommendedName>
        <fullName evidence="2">Fibrinogen C-terminal domain-containing protein</fullName>
    </recommendedName>
</protein>
<keyword evidence="4" id="KW-1185">Reference proteome</keyword>
<dbReference type="PANTHER" id="PTHR19143:SF225">
    <property type="entry name" value="MICROFIBRIL-ASSOCIATED GLYCOPROTEIN 4"/>
    <property type="match status" value="1"/>
</dbReference>
<dbReference type="InterPro" id="IPR050373">
    <property type="entry name" value="Fibrinogen_C-term_domain"/>
</dbReference>
<name>A0A8B6F8T0_MYTGA</name>
<dbReference type="PANTHER" id="PTHR19143">
    <property type="entry name" value="FIBRINOGEN/TENASCIN/ANGIOPOEITIN"/>
    <property type="match status" value="1"/>
</dbReference>
<feature type="non-terminal residue" evidence="3">
    <location>
        <position position="216"/>
    </location>
</feature>
<dbReference type="PROSITE" id="PS51406">
    <property type="entry name" value="FIBRINOGEN_C_2"/>
    <property type="match status" value="1"/>
</dbReference>
<dbReference type="CDD" id="cd00087">
    <property type="entry name" value="FReD"/>
    <property type="match status" value="1"/>
</dbReference>
<accession>A0A8B6F8T0</accession>